<keyword evidence="1" id="KW-0812">Transmembrane</keyword>
<dbReference type="AlphaFoldDB" id="A0AA39V5E6"/>
<keyword evidence="1" id="KW-1133">Transmembrane helix</keyword>
<comment type="caution">
    <text evidence="2">The sequence shown here is derived from an EMBL/GenBank/DDBJ whole genome shotgun (WGS) entry which is preliminary data.</text>
</comment>
<proteinExistence type="predicted"/>
<feature type="transmembrane region" description="Helical" evidence="1">
    <location>
        <begin position="72"/>
        <end position="90"/>
    </location>
</feature>
<gene>
    <name evidence="2" type="ORF">JMJ35_001410</name>
</gene>
<dbReference type="Proteomes" id="UP001166286">
    <property type="component" value="Unassembled WGS sequence"/>
</dbReference>
<organism evidence="2 3">
    <name type="scientific">Cladonia borealis</name>
    <dbReference type="NCBI Taxonomy" id="184061"/>
    <lineage>
        <taxon>Eukaryota</taxon>
        <taxon>Fungi</taxon>
        <taxon>Dikarya</taxon>
        <taxon>Ascomycota</taxon>
        <taxon>Pezizomycotina</taxon>
        <taxon>Lecanoromycetes</taxon>
        <taxon>OSLEUM clade</taxon>
        <taxon>Lecanoromycetidae</taxon>
        <taxon>Lecanorales</taxon>
        <taxon>Lecanorineae</taxon>
        <taxon>Cladoniaceae</taxon>
        <taxon>Cladonia</taxon>
    </lineage>
</organism>
<evidence type="ECO:0000256" key="1">
    <source>
        <dbReference type="SAM" id="Phobius"/>
    </source>
</evidence>
<protein>
    <submittedName>
        <fullName evidence="2">Uncharacterized protein</fullName>
    </submittedName>
</protein>
<evidence type="ECO:0000313" key="3">
    <source>
        <dbReference type="Proteomes" id="UP001166286"/>
    </source>
</evidence>
<sequence length="115" mass="12500">MSIEKRIYGLAGMTMLPPLRMPMSLLPPRRFFTKNAGSRPYAPIGSSVKSRTKDGSPGFNAIGSYKTIARRWTGILVGIPVIFVTSYVLYGRIILGKPQSQVLPADATVQATKDG</sequence>
<accession>A0AA39V5E6</accession>
<reference evidence="2" key="1">
    <citation type="submission" date="2023-03" db="EMBL/GenBank/DDBJ databases">
        <title>Complete genome of Cladonia borealis.</title>
        <authorList>
            <person name="Park H."/>
        </authorList>
    </citation>
    <scope>NUCLEOTIDE SEQUENCE</scope>
    <source>
        <strain evidence="2">ANT050790</strain>
    </source>
</reference>
<dbReference type="EMBL" id="JAFEKC020000002">
    <property type="protein sequence ID" value="KAK0516807.1"/>
    <property type="molecule type" value="Genomic_DNA"/>
</dbReference>
<keyword evidence="1" id="KW-0472">Membrane</keyword>
<name>A0AA39V5E6_9LECA</name>
<keyword evidence="3" id="KW-1185">Reference proteome</keyword>
<evidence type="ECO:0000313" key="2">
    <source>
        <dbReference type="EMBL" id="KAK0516807.1"/>
    </source>
</evidence>